<accession>A0AA38PIY5</accession>
<feature type="region of interest" description="Disordered" evidence="1">
    <location>
        <begin position="241"/>
        <end position="267"/>
    </location>
</feature>
<evidence type="ECO:0000256" key="1">
    <source>
        <dbReference type="SAM" id="MobiDB-lite"/>
    </source>
</evidence>
<evidence type="ECO:0000313" key="3">
    <source>
        <dbReference type="Proteomes" id="UP001163846"/>
    </source>
</evidence>
<sequence length="287" mass="32849">MTNPESSTVNVIGNGVSATTSTSVSKSTYYQAQAFEIVVVVTHQRKSKDVVQEQLEPTDHWTLVVVPAPKSRIDGSKTKFLGYRTRMESPSNWRPGILSNRPTHLNGVTVVLNSKFQYHVVVGEAVMSHPTRIQVLNEVDTAVLQHRSHELPNLLSTYQYLMLLEDSLNKHKEGNQPYRVFSFTSYLERYTNIYKPMLEMKGTASGLEVTRSMRWEWDLYNDLKMEKYTVRDMLNSKNEKVFQDKESKDRQSVAHDSPSPPPLDSLFSQQLETHPLSLTICAMHDDR</sequence>
<comment type="caution">
    <text evidence="2">The sequence shown here is derived from an EMBL/GenBank/DDBJ whole genome shotgun (WGS) entry which is preliminary data.</text>
</comment>
<feature type="compositionally biased region" description="Basic and acidic residues" evidence="1">
    <location>
        <begin position="241"/>
        <end position="253"/>
    </location>
</feature>
<gene>
    <name evidence="2" type="ORF">F5878DRAFT_226817</name>
</gene>
<evidence type="ECO:0000313" key="2">
    <source>
        <dbReference type="EMBL" id="KAJ3843802.1"/>
    </source>
</evidence>
<dbReference type="AlphaFoldDB" id="A0AA38PIY5"/>
<name>A0AA38PIY5_9AGAR</name>
<dbReference type="EMBL" id="MU805967">
    <property type="protein sequence ID" value="KAJ3843802.1"/>
    <property type="molecule type" value="Genomic_DNA"/>
</dbReference>
<organism evidence="2 3">
    <name type="scientific">Lentinula raphanica</name>
    <dbReference type="NCBI Taxonomy" id="153919"/>
    <lineage>
        <taxon>Eukaryota</taxon>
        <taxon>Fungi</taxon>
        <taxon>Dikarya</taxon>
        <taxon>Basidiomycota</taxon>
        <taxon>Agaricomycotina</taxon>
        <taxon>Agaricomycetes</taxon>
        <taxon>Agaricomycetidae</taxon>
        <taxon>Agaricales</taxon>
        <taxon>Marasmiineae</taxon>
        <taxon>Omphalotaceae</taxon>
        <taxon>Lentinula</taxon>
    </lineage>
</organism>
<proteinExistence type="predicted"/>
<keyword evidence="3" id="KW-1185">Reference proteome</keyword>
<dbReference type="Proteomes" id="UP001163846">
    <property type="component" value="Unassembled WGS sequence"/>
</dbReference>
<reference evidence="2" key="1">
    <citation type="submission" date="2022-08" db="EMBL/GenBank/DDBJ databases">
        <authorList>
            <consortium name="DOE Joint Genome Institute"/>
            <person name="Min B."/>
            <person name="Riley R."/>
            <person name="Sierra-Patev S."/>
            <person name="Naranjo-Ortiz M."/>
            <person name="Looney B."/>
            <person name="Konkel Z."/>
            <person name="Slot J.C."/>
            <person name="Sakamoto Y."/>
            <person name="Steenwyk J.L."/>
            <person name="Rokas A."/>
            <person name="Carro J."/>
            <person name="Camarero S."/>
            <person name="Ferreira P."/>
            <person name="Molpeceres G."/>
            <person name="Ruiz-Duenas F.J."/>
            <person name="Serrano A."/>
            <person name="Henrissat B."/>
            <person name="Drula E."/>
            <person name="Hughes K.W."/>
            <person name="Mata J.L."/>
            <person name="Ishikawa N.K."/>
            <person name="Vargas-Isla R."/>
            <person name="Ushijima S."/>
            <person name="Smith C.A."/>
            <person name="Ahrendt S."/>
            <person name="Andreopoulos W."/>
            <person name="He G."/>
            <person name="Labutti K."/>
            <person name="Lipzen A."/>
            <person name="Ng V."/>
            <person name="Sandor L."/>
            <person name="Barry K."/>
            <person name="Martinez A.T."/>
            <person name="Xiao Y."/>
            <person name="Gibbons J.G."/>
            <person name="Terashima K."/>
            <person name="Hibbett D.S."/>
            <person name="Grigoriev I.V."/>
        </authorList>
    </citation>
    <scope>NUCLEOTIDE SEQUENCE</scope>
    <source>
        <strain evidence="2">TFB9207</strain>
    </source>
</reference>
<protein>
    <submittedName>
        <fullName evidence="2">Uncharacterized protein</fullName>
    </submittedName>
</protein>